<feature type="region of interest" description="Disordered" evidence="1">
    <location>
        <begin position="1"/>
        <end position="61"/>
    </location>
</feature>
<dbReference type="InParanoid" id="C1DYX4"/>
<organism evidence="2 3">
    <name type="scientific">Micromonas commoda (strain RCC299 / NOUM17 / CCMP2709)</name>
    <name type="common">Picoplanktonic green alga</name>
    <dbReference type="NCBI Taxonomy" id="296587"/>
    <lineage>
        <taxon>Eukaryota</taxon>
        <taxon>Viridiplantae</taxon>
        <taxon>Chlorophyta</taxon>
        <taxon>Mamiellophyceae</taxon>
        <taxon>Mamiellales</taxon>
        <taxon>Mamiellaceae</taxon>
        <taxon>Micromonas</taxon>
    </lineage>
</organism>
<reference evidence="2 3" key="1">
    <citation type="journal article" date="2009" name="Science">
        <title>Green evolution and dynamic adaptations revealed by genomes of the marine picoeukaryotes Micromonas.</title>
        <authorList>
            <person name="Worden A.Z."/>
            <person name="Lee J.H."/>
            <person name="Mock T."/>
            <person name="Rouze P."/>
            <person name="Simmons M.P."/>
            <person name="Aerts A.L."/>
            <person name="Allen A.E."/>
            <person name="Cuvelier M.L."/>
            <person name="Derelle E."/>
            <person name="Everett M.V."/>
            <person name="Foulon E."/>
            <person name="Grimwood J."/>
            <person name="Gundlach H."/>
            <person name="Henrissat B."/>
            <person name="Napoli C."/>
            <person name="McDonald S.M."/>
            <person name="Parker M.S."/>
            <person name="Rombauts S."/>
            <person name="Salamov A."/>
            <person name="Von Dassow P."/>
            <person name="Badger J.H."/>
            <person name="Coutinho P.M."/>
            <person name="Demir E."/>
            <person name="Dubchak I."/>
            <person name="Gentemann C."/>
            <person name="Eikrem W."/>
            <person name="Gready J.E."/>
            <person name="John U."/>
            <person name="Lanier W."/>
            <person name="Lindquist E.A."/>
            <person name="Lucas S."/>
            <person name="Mayer K.F."/>
            <person name="Moreau H."/>
            <person name="Not F."/>
            <person name="Otillar R."/>
            <person name="Panaud O."/>
            <person name="Pangilinan J."/>
            <person name="Paulsen I."/>
            <person name="Piegu B."/>
            <person name="Poliakov A."/>
            <person name="Robbens S."/>
            <person name="Schmutz J."/>
            <person name="Toulza E."/>
            <person name="Wyss T."/>
            <person name="Zelensky A."/>
            <person name="Zhou K."/>
            <person name="Armbrust E.V."/>
            <person name="Bhattacharya D."/>
            <person name="Goodenough U.W."/>
            <person name="Van de Peer Y."/>
            <person name="Grigoriev I.V."/>
        </authorList>
    </citation>
    <scope>NUCLEOTIDE SEQUENCE [LARGE SCALE GENOMIC DNA]</scope>
    <source>
        <strain evidence="3">RCC299 / NOUM17</strain>
    </source>
</reference>
<dbReference type="KEGG" id="mis:MICPUN_55795"/>
<gene>
    <name evidence="2" type="ORF">MICPUN_55795</name>
</gene>
<dbReference type="AlphaFoldDB" id="C1DYX4"/>
<evidence type="ECO:0000313" key="2">
    <source>
        <dbReference type="EMBL" id="ACO61019.1"/>
    </source>
</evidence>
<evidence type="ECO:0000313" key="3">
    <source>
        <dbReference type="Proteomes" id="UP000002009"/>
    </source>
</evidence>
<keyword evidence="3" id="KW-1185">Reference proteome</keyword>
<dbReference type="EMBL" id="CP001323">
    <property type="protein sequence ID" value="ACO61019.1"/>
    <property type="molecule type" value="Genomic_DNA"/>
</dbReference>
<sequence>MARLRGRPARSPRPAGARPAGTLAAGARGWRPLARSERPHPRLPRGCRTTAPLENLISPRQPRVRLASARLAPARLAPDAAAPAAAAPATTALIPSPVFVASLSRGAARGGDDDDAAQARTMDEMGGSRTRVASARPSRRAETASAGPERAAHVTTRSRRCPRPRSDTRALSHEGRTTATPPRSLRLPPPAGRVEQTHASRPDVPATGEDAARAVVAPRAIPMPSIIDPSSKGCASAQANPQRGDAATRGNVDRGFETQVGTPCRGA</sequence>
<proteinExistence type="predicted"/>
<feature type="compositionally biased region" description="Basic and acidic residues" evidence="1">
    <location>
        <begin position="164"/>
        <end position="176"/>
    </location>
</feature>
<name>C1DYX4_MICCC</name>
<protein>
    <submittedName>
        <fullName evidence="2">Uncharacterized protein</fullName>
    </submittedName>
</protein>
<evidence type="ECO:0000256" key="1">
    <source>
        <dbReference type="SAM" id="MobiDB-lite"/>
    </source>
</evidence>
<feature type="region of interest" description="Disordered" evidence="1">
    <location>
        <begin position="120"/>
        <end position="209"/>
    </location>
</feature>
<feature type="compositionally biased region" description="Basic residues" evidence="1">
    <location>
        <begin position="1"/>
        <end position="10"/>
    </location>
</feature>
<feature type="region of interest" description="Disordered" evidence="1">
    <location>
        <begin position="223"/>
        <end position="267"/>
    </location>
</feature>
<dbReference type="RefSeq" id="XP_002499761.1">
    <property type="nucleotide sequence ID" value="XM_002499715.1"/>
</dbReference>
<dbReference type="Proteomes" id="UP000002009">
    <property type="component" value="Chromosome 2"/>
</dbReference>
<dbReference type="GeneID" id="8240956"/>
<accession>C1DYX4</accession>
<feature type="compositionally biased region" description="Low complexity" evidence="1">
    <location>
        <begin position="12"/>
        <end position="29"/>
    </location>
</feature>